<accession>A0A6J2VGP4</accession>
<gene>
    <name evidence="3" type="primary">LOC115812121</name>
</gene>
<dbReference type="GO" id="GO:0035091">
    <property type="term" value="F:phosphatidylinositol binding"/>
    <property type="evidence" value="ECO:0007669"/>
    <property type="project" value="InterPro"/>
</dbReference>
<dbReference type="Gene3D" id="3.30.160.60">
    <property type="entry name" value="Classic Zinc Finger"/>
    <property type="match status" value="1"/>
</dbReference>
<dbReference type="AlphaFoldDB" id="A0A6J2VGP4"/>
<proteinExistence type="predicted"/>
<evidence type="ECO:0000313" key="2">
    <source>
        <dbReference type="Proteomes" id="UP000504632"/>
    </source>
</evidence>
<name>A0A6J2VGP4_CHACN</name>
<keyword evidence="2" id="KW-1185">Reference proteome</keyword>
<dbReference type="GeneID" id="115812121"/>
<dbReference type="InterPro" id="IPR036871">
    <property type="entry name" value="PX_dom_sf"/>
</dbReference>
<reference evidence="3" key="1">
    <citation type="submission" date="2025-08" db="UniProtKB">
        <authorList>
            <consortium name="RefSeq"/>
        </authorList>
    </citation>
    <scope>IDENTIFICATION</scope>
</reference>
<dbReference type="InParanoid" id="A0A6J2VGP4"/>
<feature type="region of interest" description="Disordered" evidence="1">
    <location>
        <begin position="1"/>
        <end position="25"/>
    </location>
</feature>
<dbReference type="RefSeq" id="XP_030630471.1">
    <property type="nucleotide sequence ID" value="XM_030774611.1"/>
</dbReference>
<dbReference type="Proteomes" id="UP000504632">
    <property type="component" value="Chromosome 5"/>
</dbReference>
<protein>
    <submittedName>
        <fullName evidence="3">PX domain-containing protein 1-like</fullName>
    </submittedName>
</protein>
<dbReference type="SUPFAM" id="SSF64268">
    <property type="entry name" value="PX domain"/>
    <property type="match status" value="1"/>
</dbReference>
<dbReference type="PANTHER" id="PTHR31433">
    <property type="entry name" value="PX DOMAIN-CONTAINING PROTEIN 1"/>
    <property type="match status" value="1"/>
</dbReference>
<evidence type="ECO:0000313" key="3">
    <source>
        <dbReference type="RefSeq" id="XP_030630471.1"/>
    </source>
</evidence>
<dbReference type="Gene3D" id="3.30.1520.10">
    <property type="entry name" value="Phox-like domain"/>
    <property type="match status" value="1"/>
</dbReference>
<sequence>MGKQNRGVGQRLEEEPAEEGAGSQAKKLTGRKEFCCTLCDSIQKKSLDLHSRRHHTGESFPCHLCQYCTPDRQLLLRHMHLESLTLADQYVRDCWVIGLDRLIVGQRGEEDDFFEVRTEWSDGSIVHLRRNYSDLVRLVKKLRDSFPEERENSTQSMLLEVLQKIKEAEHNSDLEARLDEVEKLLRNTIRMPPKYSQSAPVFTFFEACPLDQVMRTSYNPVQPSYQSPVTIAEIRRSNGFCLANTETIVYDASFNDDSVRTYPKPSTKQGYEKESLNDKAVRSVNGIKSSNGAKHLNSATEKFKAKESPDSIDYLQSYINNLTYLQFETYETDILE</sequence>
<dbReference type="OrthoDB" id="9933228at2759"/>
<dbReference type="PANTHER" id="PTHR31433:SF0">
    <property type="entry name" value="PX DOMAIN-CONTAINING PROTEIN 1"/>
    <property type="match status" value="1"/>
</dbReference>
<evidence type="ECO:0000256" key="1">
    <source>
        <dbReference type="SAM" id="MobiDB-lite"/>
    </source>
</evidence>
<organism evidence="2 3">
    <name type="scientific">Chanos chanos</name>
    <name type="common">Milkfish</name>
    <name type="synonym">Mugil chanos</name>
    <dbReference type="NCBI Taxonomy" id="29144"/>
    <lineage>
        <taxon>Eukaryota</taxon>
        <taxon>Metazoa</taxon>
        <taxon>Chordata</taxon>
        <taxon>Craniata</taxon>
        <taxon>Vertebrata</taxon>
        <taxon>Euteleostomi</taxon>
        <taxon>Actinopterygii</taxon>
        <taxon>Neopterygii</taxon>
        <taxon>Teleostei</taxon>
        <taxon>Ostariophysi</taxon>
        <taxon>Gonorynchiformes</taxon>
        <taxon>Chanidae</taxon>
        <taxon>Chanos</taxon>
    </lineage>
</organism>
<dbReference type="InterPro" id="IPR040288">
    <property type="entry name" value="PXDC1"/>
</dbReference>